<dbReference type="InterPro" id="IPR001279">
    <property type="entry name" value="Metallo-B-lactamas"/>
</dbReference>
<dbReference type="AlphaFoldDB" id="A0A8J3I257"/>
<protein>
    <submittedName>
        <fullName evidence="2">MBL fold metallo-hydrolase</fullName>
    </submittedName>
</protein>
<gene>
    <name evidence="2" type="ORF">KSX_55540</name>
</gene>
<accession>A0A8J3I257</accession>
<dbReference type="SUPFAM" id="SSF56281">
    <property type="entry name" value="Metallo-hydrolase/oxidoreductase"/>
    <property type="match status" value="1"/>
</dbReference>
<name>A0A8J3I257_9CHLR</name>
<proteinExistence type="predicted"/>
<feature type="domain" description="Metallo-beta-lactamase" evidence="1">
    <location>
        <begin position="39"/>
        <end position="226"/>
    </location>
</feature>
<dbReference type="SMART" id="SM00849">
    <property type="entry name" value="Lactamase_B"/>
    <property type="match status" value="1"/>
</dbReference>
<sequence>MTESETRGRELHWEVFVTPSLPLANLDPPPGEKQRLWSPTSATLICGERDAVLIDALLTVAQAHALGTWVEAHGKRLTTIYATHGHGDHFFGATTLLQRFPRARLVARPEVVETMRQQAAPPFLASFWESRFPGQLADQLVLAEALTENVLDLEGNELVVVLLGHTDMDHTTCLHVPSLGLVVAGDAVYNDVHLFLAESNAHTRREWQAALDTIEALRPHVVIAGHKRPGADDDPRIIEETRQYIRDFDRLVGTTTTARELYDQMLSLYPERVNPGALWSSVSALKPEEGQTA</sequence>
<dbReference type="InterPro" id="IPR050855">
    <property type="entry name" value="NDM-1-like"/>
</dbReference>
<evidence type="ECO:0000259" key="1">
    <source>
        <dbReference type="SMART" id="SM00849"/>
    </source>
</evidence>
<dbReference type="InterPro" id="IPR036866">
    <property type="entry name" value="RibonucZ/Hydroxyglut_hydro"/>
</dbReference>
<dbReference type="Proteomes" id="UP000612362">
    <property type="component" value="Unassembled WGS sequence"/>
</dbReference>
<evidence type="ECO:0000313" key="2">
    <source>
        <dbReference type="EMBL" id="GHO47391.1"/>
    </source>
</evidence>
<comment type="caution">
    <text evidence="2">The sequence shown here is derived from an EMBL/GenBank/DDBJ whole genome shotgun (WGS) entry which is preliminary data.</text>
</comment>
<keyword evidence="3" id="KW-1185">Reference proteome</keyword>
<organism evidence="2 3">
    <name type="scientific">Ktedonospora formicarum</name>
    <dbReference type="NCBI Taxonomy" id="2778364"/>
    <lineage>
        <taxon>Bacteria</taxon>
        <taxon>Bacillati</taxon>
        <taxon>Chloroflexota</taxon>
        <taxon>Ktedonobacteria</taxon>
        <taxon>Ktedonobacterales</taxon>
        <taxon>Ktedonobacteraceae</taxon>
        <taxon>Ktedonospora</taxon>
    </lineage>
</organism>
<dbReference type="PANTHER" id="PTHR42951">
    <property type="entry name" value="METALLO-BETA-LACTAMASE DOMAIN-CONTAINING"/>
    <property type="match status" value="1"/>
</dbReference>
<dbReference type="Gene3D" id="3.60.15.10">
    <property type="entry name" value="Ribonuclease Z/Hydroxyacylglutathione hydrolase-like"/>
    <property type="match status" value="1"/>
</dbReference>
<dbReference type="EMBL" id="BNJF01000003">
    <property type="protein sequence ID" value="GHO47391.1"/>
    <property type="molecule type" value="Genomic_DNA"/>
</dbReference>
<dbReference type="PANTHER" id="PTHR42951:SF14">
    <property type="entry name" value="METALLO-BETA-LACTAMASE SUPERFAMILY PROTEIN"/>
    <property type="match status" value="1"/>
</dbReference>
<evidence type="ECO:0000313" key="3">
    <source>
        <dbReference type="Proteomes" id="UP000612362"/>
    </source>
</evidence>
<dbReference type="Pfam" id="PF00753">
    <property type="entry name" value="Lactamase_B"/>
    <property type="match status" value="1"/>
</dbReference>
<dbReference type="CDD" id="cd07739">
    <property type="entry name" value="metallo-hydrolase-like_MBL-fold"/>
    <property type="match status" value="1"/>
</dbReference>
<reference evidence="2" key="1">
    <citation type="submission" date="2020-10" db="EMBL/GenBank/DDBJ databases">
        <title>Taxonomic study of unclassified bacteria belonging to the class Ktedonobacteria.</title>
        <authorList>
            <person name="Yabe S."/>
            <person name="Wang C.M."/>
            <person name="Zheng Y."/>
            <person name="Sakai Y."/>
            <person name="Cavaletti L."/>
            <person name="Monciardini P."/>
            <person name="Donadio S."/>
        </authorList>
    </citation>
    <scope>NUCLEOTIDE SEQUENCE</scope>
    <source>
        <strain evidence="2">SOSP1-1</strain>
    </source>
</reference>